<dbReference type="EMBL" id="JAEQNE010000003">
    <property type="protein sequence ID" value="MBL0392500.1"/>
    <property type="molecule type" value="Genomic_DNA"/>
</dbReference>
<keyword evidence="4" id="KW-1185">Reference proteome</keyword>
<evidence type="ECO:0000313" key="4">
    <source>
        <dbReference type="Proteomes" id="UP000599109"/>
    </source>
</evidence>
<proteinExistence type="predicted"/>
<evidence type="ECO:0008006" key="5">
    <source>
        <dbReference type="Google" id="ProtNLM"/>
    </source>
</evidence>
<feature type="region of interest" description="Disordered" evidence="1">
    <location>
        <begin position="33"/>
        <end position="66"/>
    </location>
</feature>
<dbReference type="Proteomes" id="UP000599109">
    <property type="component" value="Unassembled WGS sequence"/>
</dbReference>
<gene>
    <name evidence="3" type="ORF">JJ685_15275</name>
</gene>
<protein>
    <recommendedName>
        <fullName evidence="5">Acid-shock protein</fullName>
    </recommendedName>
</protein>
<reference evidence="3 4" key="1">
    <citation type="journal article" date="2017" name="Int. J. Syst. Evol. Microbiol.">
        <title>Ramlibacter monticola sp. nov., isolated from forest soil.</title>
        <authorList>
            <person name="Chaudhary D.K."/>
            <person name="Kim J."/>
        </authorList>
    </citation>
    <scope>NUCLEOTIDE SEQUENCE [LARGE SCALE GENOMIC DNA]</scope>
    <source>
        <strain evidence="3 4">KACC 19175</strain>
    </source>
</reference>
<dbReference type="RefSeq" id="WP_201675122.1">
    <property type="nucleotide sequence ID" value="NZ_JAEQNE010000003.1"/>
</dbReference>
<feature type="signal peptide" evidence="2">
    <location>
        <begin position="1"/>
        <end position="20"/>
    </location>
</feature>
<name>A0A936Z2E8_9BURK</name>
<comment type="caution">
    <text evidence="3">The sequence shown here is derived from an EMBL/GenBank/DDBJ whole genome shotgun (WGS) entry which is preliminary data.</text>
</comment>
<feature type="compositionally biased region" description="Basic residues" evidence="1">
    <location>
        <begin position="40"/>
        <end position="59"/>
    </location>
</feature>
<dbReference type="AlphaFoldDB" id="A0A936Z2E8"/>
<accession>A0A936Z2E8</accession>
<organism evidence="3 4">
    <name type="scientific">Ramlibacter monticola</name>
    <dbReference type="NCBI Taxonomy" id="1926872"/>
    <lineage>
        <taxon>Bacteria</taxon>
        <taxon>Pseudomonadati</taxon>
        <taxon>Pseudomonadota</taxon>
        <taxon>Betaproteobacteria</taxon>
        <taxon>Burkholderiales</taxon>
        <taxon>Comamonadaceae</taxon>
        <taxon>Ramlibacter</taxon>
    </lineage>
</organism>
<evidence type="ECO:0000313" key="3">
    <source>
        <dbReference type="EMBL" id="MBL0392500.1"/>
    </source>
</evidence>
<evidence type="ECO:0000256" key="1">
    <source>
        <dbReference type="SAM" id="MobiDB-lite"/>
    </source>
</evidence>
<sequence length="66" mass="6625">MKKSLIVLAFASLLGASAMAAETVTAPAAPVKANATAKSAKAHKHTTKTKSAKTHKHGSVKAASAQ</sequence>
<keyword evidence="2" id="KW-0732">Signal</keyword>
<evidence type="ECO:0000256" key="2">
    <source>
        <dbReference type="SAM" id="SignalP"/>
    </source>
</evidence>
<feature type="chain" id="PRO_5037542636" description="Acid-shock protein" evidence="2">
    <location>
        <begin position="21"/>
        <end position="66"/>
    </location>
</feature>